<comment type="caution">
    <text evidence="2">The sequence shown here is derived from an EMBL/GenBank/DDBJ whole genome shotgun (WGS) entry which is preliminary data.</text>
</comment>
<sequence>MSNVVFPTLCSVFYQAPSIAPDIDASQNSKTDNTLGVMSKSAVLCDACSRSLSLDDWFAGDDGGSGWAFDFPPSDDKQLMLDFIVKEFIRPLPIPPWGGGRSTQGRWIETIPSASCRMRGFLAEEGLLKCATPPKLPELSSAASQSCCFCQRLVDFFREQYKNCPWWGSSESVLEYYFRYAWEKRGPKQEANEGQAVIGNQLAYLSVIVHHPDTFEDEADLFQFHIAAWPDPSGPVSDKNLHFMRRCIENCIKNHEDCKEKIRKPLFVPTRLLDVGSCDDSRVRLVQGSQIVSGDSDNRQPTYATLSYCWGDSLPLRTTENTKAAHEQMGILVHHMPQTFRDAIHVVRKLGIRYLWIDALCIIQENKVDWEIESVRMCDIFANSYVTISAAASSSCSESFLERAVYSPVAISFRSKRRPDIAGEYNILMEQPVDRSRPYTDPYSRWRTRGWVFQEQILSTRQIVFDKGMLSFRCDKGVELESGVHQLAELKLPKGKNYDHLWQPILRSYSAKEFTYPQDKLGAIAGVAKFIENSTRKAGQPEKYLAGLWLDERFQKFPEELCWRCDDPILSYNTMLESLQSKTNYCAPSWSWASRSHTGIAGHTRSGLYTKTCQLISCDLQATYSDPTVSVRFGSSITLRGKLRQIPATPSCGRFEEEVELMHKNWVIHILSWKVSTPHGEFTFYLDWRPNVGDPEEIGFQRQLQLFTVQSGHSEHSGLLLVPFENPRGTNYLRVGVFEHEGESKWLTSGTESDITIL</sequence>
<keyword evidence="3" id="KW-1185">Reference proteome</keyword>
<evidence type="ECO:0000259" key="1">
    <source>
        <dbReference type="Pfam" id="PF06985"/>
    </source>
</evidence>
<evidence type="ECO:0000313" key="2">
    <source>
        <dbReference type="EMBL" id="KAK8246865.1"/>
    </source>
</evidence>
<dbReference type="InterPro" id="IPR010730">
    <property type="entry name" value="HET"/>
</dbReference>
<dbReference type="Pfam" id="PF06985">
    <property type="entry name" value="HET"/>
    <property type="match status" value="1"/>
</dbReference>
<accession>A0ABR1Z475</accession>
<gene>
    <name evidence="2" type="ORF">HDK90DRAFT_539252</name>
</gene>
<organism evidence="2 3">
    <name type="scientific">Phyllosticta capitalensis</name>
    <dbReference type="NCBI Taxonomy" id="121624"/>
    <lineage>
        <taxon>Eukaryota</taxon>
        <taxon>Fungi</taxon>
        <taxon>Dikarya</taxon>
        <taxon>Ascomycota</taxon>
        <taxon>Pezizomycotina</taxon>
        <taxon>Dothideomycetes</taxon>
        <taxon>Dothideomycetes incertae sedis</taxon>
        <taxon>Botryosphaeriales</taxon>
        <taxon>Phyllostictaceae</taxon>
        <taxon>Phyllosticta</taxon>
    </lineage>
</organism>
<reference evidence="2 3" key="1">
    <citation type="submission" date="2024-04" db="EMBL/GenBank/DDBJ databases">
        <title>Phyllosticta paracitricarpa is synonymous to the EU quarantine fungus P. citricarpa based on phylogenomic analyses.</title>
        <authorList>
            <consortium name="Lawrence Berkeley National Laboratory"/>
            <person name="Van Ingen-Buijs V.A."/>
            <person name="Van Westerhoven A.C."/>
            <person name="Haridas S."/>
            <person name="Skiadas P."/>
            <person name="Martin F."/>
            <person name="Groenewald J.Z."/>
            <person name="Crous P.W."/>
            <person name="Seidl M.F."/>
        </authorList>
    </citation>
    <scope>NUCLEOTIDE SEQUENCE [LARGE SCALE GENOMIC DNA]</scope>
    <source>
        <strain evidence="2 3">CBS 123374</strain>
    </source>
</reference>
<evidence type="ECO:0000313" key="3">
    <source>
        <dbReference type="Proteomes" id="UP001492380"/>
    </source>
</evidence>
<dbReference type="Proteomes" id="UP001492380">
    <property type="component" value="Unassembled WGS sequence"/>
</dbReference>
<protein>
    <submittedName>
        <fullName evidence="2">Heterokaryon incompatibility protein-domain-containing protein</fullName>
    </submittedName>
</protein>
<dbReference type="EMBL" id="JBBWRZ010000001">
    <property type="protein sequence ID" value="KAK8246865.1"/>
    <property type="molecule type" value="Genomic_DNA"/>
</dbReference>
<proteinExistence type="predicted"/>
<feature type="domain" description="Heterokaryon incompatibility" evidence="1">
    <location>
        <begin position="303"/>
        <end position="455"/>
    </location>
</feature>
<name>A0ABR1Z475_9PEZI</name>
<dbReference type="PANTHER" id="PTHR33112">
    <property type="entry name" value="DOMAIN PROTEIN, PUTATIVE-RELATED"/>
    <property type="match status" value="1"/>
</dbReference>
<dbReference type="PANTHER" id="PTHR33112:SF16">
    <property type="entry name" value="HETEROKARYON INCOMPATIBILITY DOMAIN-CONTAINING PROTEIN"/>
    <property type="match status" value="1"/>
</dbReference>